<evidence type="ECO:0000313" key="2">
    <source>
        <dbReference type="Proteomes" id="UP000050863"/>
    </source>
</evidence>
<keyword evidence="2" id="KW-1185">Reference proteome</keyword>
<dbReference type="Proteomes" id="UP000050863">
    <property type="component" value="Unassembled WGS sequence"/>
</dbReference>
<proteinExistence type="predicted"/>
<reference evidence="1 2" key="1">
    <citation type="submission" date="2014-03" db="EMBL/GenBank/DDBJ databases">
        <title>Bradyrhizobium valentinum sp. nov., isolated from effective nodules of Lupinus mariae-josephae, a lupine endemic of basic-lime soils in Eastern Spain.</title>
        <authorList>
            <person name="Duran D."/>
            <person name="Rey L."/>
            <person name="Navarro A."/>
            <person name="Busquets A."/>
            <person name="Imperial J."/>
            <person name="Ruiz-Argueso T."/>
        </authorList>
    </citation>
    <scope>NUCLEOTIDE SEQUENCE [LARGE SCALE GENOMIC DNA]</scope>
    <source>
        <strain evidence="1 2">PAC68</strain>
    </source>
</reference>
<organism evidence="1 2">
    <name type="scientific">Bradyrhizobium jicamae</name>
    <dbReference type="NCBI Taxonomy" id="280332"/>
    <lineage>
        <taxon>Bacteria</taxon>
        <taxon>Pseudomonadati</taxon>
        <taxon>Pseudomonadota</taxon>
        <taxon>Alphaproteobacteria</taxon>
        <taxon>Hyphomicrobiales</taxon>
        <taxon>Nitrobacteraceae</taxon>
        <taxon>Bradyrhizobium</taxon>
    </lineage>
</organism>
<dbReference type="EMBL" id="LLXZ01000207">
    <property type="protein sequence ID" value="KRQ95466.1"/>
    <property type="molecule type" value="Genomic_DNA"/>
</dbReference>
<protein>
    <submittedName>
        <fullName evidence="1">Uncharacterized protein</fullName>
    </submittedName>
</protein>
<comment type="caution">
    <text evidence="1">The sequence shown here is derived from an EMBL/GenBank/DDBJ whole genome shotgun (WGS) entry which is preliminary data.</text>
</comment>
<evidence type="ECO:0000313" key="1">
    <source>
        <dbReference type="EMBL" id="KRQ95466.1"/>
    </source>
</evidence>
<name>A0A0R3KJ14_9BRAD</name>
<sequence>MDRELRFQSEYAEIMEREDRRQRWSDFWWAVRHPLATIHWELSKRGWFRKPAVSDDDIPF</sequence>
<dbReference type="AlphaFoldDB" id="A0A0R3KJ14"/>
<accession>A0A0R3KJ14</accession>
<gene>
    <name evidence="1" type="ORF">CQ12_40780</name>
</gene>